<evidence type="ECO:0000256" key="4">
    <source>
        <dbReference type="ARBA" id="ARBA00023002"/>
    </source>
</evidence>
<evidence type="ECO:0000256" key="6">
    <source>
        <dbReference type="ARBA" id="ARBA00023136"/>
    </source>
</evidence>
<name>A0ABX1GF67_9GAMM</name>
<dbReference type="InterPro" id="IPR051689">
    <property type="entry name" value="Sterol_desaturase/TMEM195"/>
</dbReference>
<keyword evidence="4" id="KW-0560">Oxidoreductase</keyword>
<gene>
    <name evidence="9" type="ORF">HCU74_10210</name>
</gene>
<evidence type="ECO:0000256" key="5">
    <source>
        <dbReference type="ARBA" id="ARBA00023098"/>
    </source>
</evidence>
<evidence type="ECO:0000256" key="1">
    <source>
        <dbReference type="ARBA" id="ARBA00004127"/>
    </source>
</evidence>
<dbReference type="PANTHER" id="PTHR21624">
    <property type="entry name" value="STEROL DESATURASE-RELATED PROTEIN"/>
    <property type="match status" value="1"/>
</dbReference>
<sequence>MFNEMIATVEALWGPHIDWKQLVLMAATPVFLIAFFGEYLIRQRRGAGHPMWRQFELREILTNLGLGGSYQLLEFAIHFFVTGAIVLWIYQFRLFDIELTAYTALPLFLLMEFCYYWFHRGSHRIRWFWSAHVVHHSSETMNMTTAMRQSLLYSITGWWLFFMPMVLLGVHPAAVFFLYALNLCYQFFIHTEAVDRLPKWCEWLMNTPSHHRVHHGRNPEYIDRNYGGVVIIFDRLFGTFVAEDRLNNPVDYGIVDQIRSHNIVTLNTHEFLAMWRSVAAAPGFTAGLKVLLGPPKNRAEAQETRRGFTETAGQ</sequence>
<comment type="caution">
    <text evidence="9">The sequence shown here is derived from an EMBL/GenBank/DDBJ whole genome shotgun (WGS) entry which is preliminary data.</text>
</comment>
<keyword evidence="5" id="KW-0443">Lipid metabolism</keyword>
<feature type="transmembrane region" description="Helical" evidence="7">
    <location>
        <begin position="151"/>
        <end position="181"/>
    </location>
</feature>
<evidence type="ECO:0000256" key="3">
    <source>
        <dbReference type="ARBA" id="ARBA00022989"/>
    </source>
</evidence>
<feature type="transmembrane region" description="Helical" evidence="7">
    <location>
        <begin position="22"/>
        <end position="41"/>
    </location>
</feature>
<evidence type="ECO:0000259" key="8">
    <source>
        <dbReference type="Pfam" id="PF04116"/>
    </source>
</evidence>
<accession>A0ABX1GF67</accession>
<organism evidence="9 10">
    <name type="scientific">Spongiibacter thalassae</name>
    <dbReference type="NCBI Taxonomy" id="2721624"/>
    <lineage>
        <taxon>Bacteria</taxon>
        <taxon>Pseudomonadati</taxon>
        <taxon>Pseudomonadota</taxon>
        <taxon>Gammaproteobacteria</taxon>
        <taxon>Cellvibrionales</taxon>
        <taxon>Spongiibacteraceae</taxon>
        <taxon>Spongiibacter</taxon>
    </lineage>
</organism>
<evidence type="ECO:0000313" key="10">
    <source>
        <dbReference type="Proteomes" id="UP000765845"/>
    </source>
</evidence>
<feature type="domain" description="Fatty acid hydroxylase" evidence="8">
    <location>
        <begin position="107"/>
        <end position="239"/>
    </location>
</feature>
<keyword evidence="2 7" id="KW-0812">Transmembrane</keyword>
<dbReference type="InterPro" id="IPR006694">
    <property type="entry name" value="Fatty_acid_hydroxylase"/>
</dbReference>
<evidence type="ECO:0000313" key="9">
    <source>
        <dbReference type="EMBL" id="NKI17796.1"/>
    </source>
</evidence>
<feature type="transmembrane region" description="Helical" evidence="7">
    <location>
        <begin position="99"/>
        <end position="118"/>
    </location>
</feature>
<feature type="transmembrane region" description="Helical" evidence="7">
    <location>
        <begin position="72"/>
        <end position="93"/>
    </location>
</feature>
<dbReference type="EMBL" id="JAAWWK010000003">
    <property type="protein sequence ID" value="NKI17796.1"/>
    <property type="molecule type" value="Genomic_DNA"/>
</dbReference>
<reference evidence="9 10" key="1">
    <citation type="submission" date="2020-04" db="EMBL/GenBank/DDBJ databases">
        <authorList>
            <person name="Yoon J."/>
        </authorList>
    </citation>
    <scope>NUCLEOTIDE SEQUENCE [LARGE SCALE GENOMIC DNA]</scope>
    <source>
        <strain evidence="9 10">KMU-166</strain>
    </source>
</reference>
<protein>
    <submittedName>
        <fullName evidence="9">Sterol desaturase family protein</fullName>
    </submittedName>
</protein>
<keyword evidence="3 7" id="KW-1133">Transmembrane helix</keyword>
<dbReference type="Proteomes" id="UP000765845">
    <property type="component" value="Unassembled WGS sequence"/>
</dbReference>
<dbReference type="Pfam" id="PF04116">
    <property type="entry name" value="FA_hydroxylase"/>
    <property type="match status" value="1"/>
</dbReference>
<keyword evidence="6 7" id="KW-0472">Membrane</keyword>
<evidence type="ECO:0000256" key="2">
    <source>
        <dbReference type="ARBA" id="ARBA00022692"/>
    </source>
</evidence>
<dbReference type="PANTHER" id="PTHR21624:SF1">
    <property type="entry name" value="ALKYLGLYCEROL MONOOXYGENASE"/>
    <property type="match status" value="1"/>
</dbReference>
<evidence type="ECO:0000256" key="7">
    <source>
        <dbReference type="SAM" id="Phobius"/>
    </source>
</evidence>
<keyword evidence="10" id="KW-1185">Reference proteome</keyword>
<proteinExistence type="predicted"/>
<dbReference type="RefSeq" id="WP_168450334.1">
    <property type="nucleotide sequence ID" value="NZ_JAAWWK010000003.1"/>
</dbReference>
<comment type="subcellular location">
    <subcellularLocation>
        <location evidence="1">Endomembrane system</location>
        <topology evidence="1">Multi-pass membrane protein</topology>
    </subcellularLocation>
</comment>